<keyword evidence="2" id="KW-0677">Repeat</keyword>
<dbReference type="AlphaFoldDB" id="A0A7R8HAT6"/>
<dbReference type="PANTHER" id="PTHR11375">
    <property type="entry name" value="ACIDIC LEUCINE-RICH NUCLEAR PHOSPHOPROTEIN 32"/>
    <property type="match status" value="1"/>
</dbReference>
<dbReference type="PANTHER" id="PTHR11375:SF0">
    <property type="entry name" value="ACIDIC LEUCINE-RICH NUCLEAR PHOSPHOPROTEIN 32 FAMILY MEMBER A"/>
    <property type="match status" value="1"/>
</dbReference>
<evidence type="ECO:0000256" key="4">
    <source>
        <dbReference type="SAM" id="MobiDB-lite"/>
    </source>
</evidence>
<dbReference type="Proteomes" id="UP000675881">
    <property type="component" value="Chromosome 6"/>
</dbReference>
<dbReference type="GO" id="GO:0005634">
    <property type="term" value="C:nucleus"/>
    <property type="evidence" value="ECO:0007669"/>
    <property type="project" value="TreeGrafter"/>
</dbReference>
<keyword evidence="1" id="KW-0433">Leucine-rich repeat</keyword>
<evidence type="ECO:0000256" key="2">
    <source>
        <dbReference type="ARBA" id="ARBA00022737"/>
    </source>
</evidence>
<sequence length="240" mass="27147">MEKRIELERRGKDPSEITELNLDNSRATQIEGLTDEYSNLASLSLISVGLTTLKGFSLPSQVEKVGTDNNRIKDLETLEPLKSFKNMTHLDLFNNDVCKIEDYRTKVFEFISNLKFLDGYDVDENEAEESDSESYDGVNGGNINEEDEDDDEEDGDGDEEVEEEEEDDEGEYEDEGPGLASIYNTNFNDIEDGDYQCNDEDEEEDLEEEEDNDEENSDAPKGKRRKLEDEGDGGGGEDKN</sequence>
<accession>A0A7R8HAT6</accession>
<comment type="similarity">
    <text evidence="3">Belongs to the ANP32 family.</text>
</comment>
<feature type="region of interest" description="Disordered" evidence="4">
    <location>
        <begin position="124"/>
        <end position="240"/>
    </location>
</feature>
<dbReference type="Gene3D" id="3.80.10.10">
    <property type="entry name" value="Ribonuclease Inhibitor"/>
    <property type="match status" value="2"/>
</dbReference>
<name>A0A7R8HAT6_LEPSM</name>
<reference evidence="5" key="1">
    <citation type="submission" date="2021-02" db="EMBL/GenBank/DDBJ databases">
        <authorList>
            <person name="Bekaert M."/>
        </authorList>
    </citation>
    <scope>NUCLEOTIDE SEQUENCE</scope>
    <source>
        <strain evidence="5">IoA-00</strain>
    </source>
</reference>
<evidence type="ECO:0000256" key="1">
    <source>
        <dbReference type="ARBA" id="ARBA00022614"/>
    </source>
</evidence>
<dbReference type="InterPro" id="IPR032675">
    <property type="entry name" value="LRR_dom_sf"/>
</dbReference>
<dbReference type="GO" id="GO:0042393">
    <property type="term" value="F:histone binding"/>
    <property type="evidence" value="ECO:0007669"/>
    <property type="project" value="TreeGrafter"/>
</dbReference>
<feature type="compositionally biased region" description="Acidic residues" evidence="4">
    <location>
        <begin position="189"/>
        <end position="217"/>
    </location>
</feature>
<evidence type="ECO:0000313" key="5">
    <source>
        <dbReference type="EMBL" id="CAF2971583.1"/>
    </source>
</evidence>
<evidence type="ECO:0000256" key="3">
    <source>
        <dbReference type="ARBA" id="ARBA00025777"/>
    </source>
</evidence>
<dbReference type="EMBL" id="HG994585">
    <property type="protein sequence ID" value="CAF2971583.1"/>
    <property type="molecule type" value="Genomic_DNA"/>
</dbReference>
<dbReference type="OrthoDB" id="2160613at2759"/>
<dbReference type="SUPFAM" id="SSF52058">
    <property type="entry name" value="L domain-like"/>
    <property type="match status" value="1"/>
</dbReference>
<proteinExistence type="inferred from homology"/>
<protein>
    <submittedName>
        <fullName evidence="5">ANP32A_C_D</fullName>
    </submittedName>
</protein>
<dbReference type="Pfam" id="PF14580">
    <property type="entry name" value="LRR_9"/>
    <property type="match status" value="1"/>
</dbReference>
<evidence type="ECO:0000313" key="6">
    <source>
        <dbReference type="Proteomes" id="UP000675881"/>
    </source>
</evidence>
<gene>
    <name evidence="5" type="ORF">LSAA_11454</name>
</gene>
<organism evidence="5 6">
    <name type="scientific">Lepeophtheirus salmonis</name>
    <name type="common">Salmon louse</name>
    <name type="synonym">Caligus salmonis</name>
    <dbReference type="NCBI Taxonomy" id="72036"/>
    <lineage>
        <taxon>Eukaryota</taxon>
        <taxon>Metazoa</taxon>
        <taxon>Ecdysozoa</taxon>
        <taxon>Arthropoda</taxon>
        <taxon>Crustacea</taxon>
        <taxon>Multicrustacea</taxon>
        <taxon>Hexanauplia</taxon>
        <taxon>Copepoda</taxon>
        <taxon>Siphonostomatoida</taxon>
        <taxon>Caligidae</taxon>
        <taxon>Lepeophtheirus</taxon>
    </lineage>
</organism>
<dbReference type="InterPro" id="IPR045081">
    <property type="entry name" value="AN32"/>
</dbReference>
<feature type="compositionally biased region" description="Acidic residues" evidence="4">
    <location>
        <begin position="124"/>
        <end position="134"/>
    </location>
</feature>
<keyword evidence="6" id="KW-1185">Reference proteome</keyword>
<feature type="compositionally biased region" description="Acidic residues" evidence="4">
    <location>
        <begin position="144"/>
        <end position="176"/>
    </location>
</feature>